<dbReference type="InterPro" id="IPR011008">
    <property type="entry name" value="Dimeric_a/b-barrel"/>
</dbReference>
<reference evidence="1" key="1">
    <citation type="submission" date="2021-03" db="EMBL/GenBank/DDBJ databases">
        <title>Revisited historic fungal species revealed as producer of novel bioactive compounds through whole genome sequencing and comparative genomics.</title>
        <authorList>
            <person name="Vignolle G.A."/>
            <person name="Hochenegger N."/>
            <person name="Mach R.L."/>
            <person name="Mach-Aigner A.R."/>
            <person name="Javad Rahimi M."/>
            <person name="Salim K.A."/>
            <person name="Chan C.M."/>
            <person name="Lim L.B.L."/>
            <person name="Cai F."/>
            <person name="Druzhinina I.S."/>
            <person name="U'Ren J.M."/>
            <person name="Derntl C."/>
        </authorList>
    </citation>
    <scope>NUCLEOTIDE SEQUENCE</scope>
    <source>
        <strain evidence="1">TUCIM 5799</strain>
    </source>
</reference>
<dbReference type="AlphaFoldDB" id="A0A9P9W8Z2"/>
<comment type="caution">
    <text evidence="1">The sequence shown here is derived from an EMBL/GenBank/DDBJ whole genome shotgun (WGS) entry which is preliminary data.</text>
</comment>
<dbReference type="PANTHER" id="PTHR36986:SF1">
    <property type="entry name" value="UPF0643 PROTEIN PB2B2.08"/>
    <property type="match status" value="1"/>
</dbReference>
<proteinExistence type="predicted"/>
<gene>
    <name evidence="1" type="ORF">JX265_013235</name>
</gene>
<dbReference type="PANTHER" id="PTHR36986">
    <property type="entry name" value="UPF0643 PROTEIN PB2B2.08"/>
    <property type="match status" value="1"/>
</dbReference>
<dbReference type="SUPFAM" id="SSF54909">
    <property type="entry name" value="Dimeric alpha+beta barrel"/>
    <property type="match status" value="1"/>
</dbReference>
<dbReference type="EMBL" id="JAFIMR010000065">
    <property type="protein sequence ID" value="KAI1851488.1"/>
    <property type="molecule type" value="Genomic_DNA"/>
</dbReference>
<protein>
    <submittedName>
        <fullName evidence="1">Uncharacterized protein</fullName>
    </submittedName>
</protein>
<dbReference type="OrthoDB" id="2140489at2759"/>
<evidence type="ECO:0000313" key="1">
    <source>
        <dbReference type="EMBL" id="KAI1851488.1"/>
    </source>
</evidence>
<organism evidence="1 2">
    <name type="scientific">Neoarthrinium moseri</name>
    <dbReference type="NCBI Taxonomy" id="1658444"/>
    <lineage>
        <taxon>Eukaryota</taxon>
        <taxon>Fungi</taxon>
        <taxon>Dikarya</taxon>
        <taxon>Ascomycota</taxon>
        <taxon>Pezizomycotina</taxon>
        <taxon>Sordariomycetes</taxon>
        <taxon>Xylariomycetidae</taxon>
        <taxon>Amphisphaeriales</taxon>
        <taxon>Apiosporaceae</taxon>
        <taxon>Neoarthrinium</taxon>
    </lineage>
</organism>
<keyword evidence="2" id="KW-1185">Reference proteome</keyword>
<accession>A0A9P9W8Z2</accession>
<evidence type="ECO:0000313" key="2">
    <source>
        <dbReference type="Proteomes" id="UP000829685"/>
    </source>
</evidence>
<sequence length="229" mass="25859">MATVQVYPGQTVAPNVFLDNKTEVVVSSKYVPEPELDPNTVGSDDDQNHLVVSPYTEKEHLLDLRSLDTENALLAQALVHFRSLRPDYATAPYIDTFNWTQVMAELERLTRSQNHQWKETSFYIVAFRSQIPPTTVYSELGALDKAAHAEATASGGFLKYWFGTPDKDGRNLATCVWRSQEDARKGGVGPAHRKAAGAARHLYTDWKIDRHRLIIRDGLQSWEIVDWSS</sequence>
<name>A0A9P9W8Z2_9PEZI</name>
<dbReference type="Proteomes" id="UP000829685">
    <property type="component" value="Unassembled WGS sequence"/>
</dbReference>